<dbReference type="PANTHER" id="PTHR36923">
    <property type="entry name" value="FERREDOXIN"/>
    <property type="match status" value="1"/>
</dbReference>
<dbReference type="STRING" id="134849.SAMN05443668_103440"/>
<accession>A0A1M7PK75</accession>
<evidence type="ECO:0000256" key="2">
    <source>
        <dbReference type="ARBA" id="ARBA00022448"/>
    </source>
</evidence>
<dbReference type="PROSITE" id="PS51379">
    <property type="entry name" value="4FE4S_FER_2"/>
    <property type="match status" value="1"/>
</dbReference>
<evidence type="ECO:0000256" key="4">
    <source>
        <dbReference type="ARBA" id="ARBA00022982"/>
    </source>
</evidence>
<evidence type="ECO:0000256" key="5">
    <source>
        <dbReference type="ARBA" id="ARBA00023004"/>
    </source>
</evidence>
<evidence type="ECO:0000256" key="6">
    <source>
        <dbReference type="ARBA" id="ARBA00023014"/>
    </source>
</evidence>
<dbReference type="AlphaFoldDB" id="A0A1M7PK75"/>
<evidence type="ECO:0000313" key="11">
    <source>
        <dbReference type="Proteomes" id="UP000184440"/>
    </source>
</evidence>
<name>A0A1M7PK75_9ACTN</name>
<organism evidence="10 11">
    <name type="scientific">Cryptosporangium aurantiacum</name>
    <dbReference type="NCBI Taxonomy" id="134849"/>
    <lineage>
        <taxon>Bacteria</taxon>
        <taxon>Bacillati</taxon>
        <taxon>Actinomycetota</taxon>
        <taxon>Actinomycetes</taxon>
        <taxon>Cryptosporangiales</taxon>
        <taxon>Cryptosporangiaceae</taxon>
        <taxon>Cryptosporangium</taxon>
    </lineage>
</organism>
<feature type="domain" description="4Fe-4S ferredoxin-type" evidence="9">
    <location>
        <begin position="1"/>
        <end position="29"/>
    </location>
</feature>
<dbReference type="Proteomes" id="UP000184440">
    <property type="component" value="Unassembled WGS sequence"/>
</dbReference>
<dbReference type="RefSeq" id="WP_073256429.1">
    <property type="nucleotide sequence ID" value="NZ_FRCS01000003.1"/>
</dbReference>
<keyword evidence="5 8" id="KW-0408">Iron</keyword>
<evidence type="ECO:0000256" key="7">
    <source>
        <dbReference type="ARBA" id="ARBA00023291"/>
    </source>
</evidence>
<dbReference type="InterPro" id="IPR001080">
    <property type="entry name" value="3Fe4S_ferredoxin"/>
</dbReference>
<evidence type="ECO:0000256" key="3">
    <source>
        <dbReference type="ARBA" id="ARBA00022723"/>
    </source>
</evidence>
<dbReference type="Pfam" id="PF13459">
    <property type="entry name" value="Fer4_15"/>
    <property type="match status" value="1"/>
</dbReference>
<dbReference type="InterPro" id="IPR017896">
    <property type="entry name" value="4Fe4S_Fe-S-bd"/>
</dbReference>
<dbReference type="PRINTS" id="PR00352">
    <property type="entry name" value="3FE4SFRDOXIN"/>
</dbReference>
<dbReference type="PANTHER" id="PTHR36923:SF3">
    <property type="entry name" value="FERREDOXIN"/>
    <property type="match status" value="1"/>
</dbReference>
<keyword evidence="7" id="KW-0003">3Fe-4S</keyword>
<dbReference type="OrthoDB" id="9803319at2"/>
<gene>
    <name evidence="10" type="ORF">SAMN05443668_103440</name>
</gene>
<evidence type="ECO:0000313" key="10">
    <source>
        <dbReference type="EMBL" id="SHN17546.1"/>
    </source>
</evidence>
<reference evidence="10 11" key="1">
    <citation type="submission" date="2016-11" db="EMBL/GenBank/DDBJ databases">
        <authorList>
            <person name="Jaros S."/>
            <person name="Januszkiewicz K."/>
            <person name="Wedrychowicz H."/>
        </authorList>
    </citation>
    <scope>NUCLEOTIDE SEQUENCE [LARGE SCALE GENOMIC DNA]</scope>
    <source>
        <strain evidence="10 11">DSM 46144</strain>
    </source>
</reference>
<keyword evidence="3 8" id="KW-0479">Metal-binding</keyword>
<evidence type="ECO:0000259" key="9">
    <source>
        <dbReference type="PROSITE" id="PS51379"/>
    </source>
</evidence>
<dbReference type="Gene3D" id="3.30.70.20">
    <property type="match status" value="1"/>
</dbReference>
<dbReference type="GO" id="GO:0009055">
    <property type="term" value="F:electron transfer activity"/>
    <property type="evidence" value="ECO:0007669"/>
    <property type="project" value="UniProtKB-UniRule"/>
</dbReference>
<dbReference type="GO" id="GO:0005506">
    <property type="term" value="F:iron ion binding"/>
    <property type="evidence" value="ECO:0007669"/>
    <property type="project" value="UniProtKB-UniRule"/>
</dbReference>
<dbReference type="InterPro" id="IPR051269">
    <property type="entry name" value="Fe-S_cluster_ET"/>
</dbReference>
<dbReference type="EMBL" id="FRCS01000003">
    <property type="protein sequence ID" value="SHN17546.1"/>
    <property type="molecule type" value="Genomic_DNA"/>
</dbReference>
<keyword evidence="6 8" id="KW-0411">Iron-sulfur</keyword>
<sequence>MKVVVDRGRCTGLGICASVVPDVFEVGADGDLVTLLSAVPDERGGELQQAVVCCPNEALRLEP</sequence>
<keyword evidence="11" id="KW-1185">Reference proteome</keyword>
<protein>
    <recommendedName>
        <fullName evidence="8">Ferredoxin</fullName>
    </recommendedName>
</protein>
<keyword evidence="2 8" id="KW-0813">Transport</keyword>
<evidence type="ECO:0000256" key="8">
    <source>
        <dbReference type="RuleBase" id="RU368020"/>
    </source>
</evidence>
<proteinExistence type="predicted"/>
<dbReference type="GO" id="GO:0051538">
    <property type="term" value="F:3 iron, 4 sulfur cluster binding"/>
    <property type="evidence" value="ECO:0007669"/>
    <property type="project" value="UniProtKB-KW"/>
</dbReference>
<comment type="cofactor">
    <cofactor evidence="1">
        <name>[3Fe-4S] cluster</name>
        <dbReference type="ChEBI" id="CHEBI:21137"/>
    </cofactor>
</comment>
<dbReference type="SUPFAM" id="SSF54862">
    <property type="entry name" value="4Fe-4S ferredoxins"/>
    <property type="match status" value="1"/>
</dbReference>
<evidence type="ECO:0000256" key="1">
    <source>
        <dbReference type="ARBA" id="ARBA00001927"/>
    </source>
</evidence>
<keyword evidence="4 8" id="KW-0249">Electron transport</keyword>
<comment type="function">
    <text evidence="8">Ferredoxins are iron-sulfur proteins that transfer electrons in a wide variety of metabolic reactions.</text>
</comment>